<reference evidence="2 3" key="1">
    <citation type="submission" date="2017-12" db="EMBL/GenBank/DDBJ databases">
        <title>High-resolution comparative analysis of great ape genomes.</title>
        <authorList>
            <person name="Pollen A."/>
            <person name="Hastie A."/>
            <person name="Hormozdiari F."/>
            <person name="Dougherty M."/>
            <person name="Liu R."/>
            <person name="Chaisson M."/>
            <person name="Hoppe E."/>
            <person name="Hill C."/>
            <person name="Pang A."/>
            <person name="Hillier L."/>
            <person name="Baker C."/>
            <person name="Armstrong J."/>
            <person name="Shendure J."/>
            <person name="Paten B."/>
            <person name="Wilson R."/>
            <person name="Chao H."/>
            <person name="Schneider V."/>
            <person name="Ventura M."/>
            <person name="Kronenberg Z."/>
            <person name="Murali S."/>
            <person name="Gordon D."/>
            <person name="Cantsilieris S."/>
            <person name="Munson K."/>
            <person name="Nelson B."/>
            <person name="Raja A."/>
            <person name="Underwood J."/>
            <person name="Diekhans M."/>
            <person name="Fiddes I."/>
            <person name="Haussler D."/>
            <person name="Eichler E."/>
        </authorList>
    </citation>
    <scope>NUCLEOTIDE SEQUENCE [LARGE SCALE GENOMIC DNA]</scope>
    <source>
        <strain evidence="2">Yerkes chimp pedigree #C0471</strain>
    </source>
</reference>
<feature type="compositionally biased region" description="Low complexity" evidence="1">
    <location>
        <begin position="72"/>
        <end position="84"/>
    </location>
</feature>
<dbReference type="Proteomes" id="UP000236370">
    <property type="component" value="Unassembled WGS sequence"/>
</dbReference>
<dbReference type="AlphaFoldDB" id="A0A2J8J1P5"/>
<sequence length="110" mass="12240">PGRRRPPRRAPGQTRRPRARSGRRRRRARGRRRCSARPRTTGRPASPPCRSASPSSSTTRCCATCTSWWARGSARSASPRTGTLPLPPAPLCPKTPRPCSLRPHRCLQTH</sequence>
<feature type="compositionally biased region" description="Low complexity" evidence="1">
    <location>
        <begin position="37"/>
        <end position="60"/>
    </location>
</feature>
<comment type="caution">
    <text evidence="2">The sequence shown here is derived from an EMBL/GenBank/DDBJ whole genome shotgun (WGS) entry which is preliminary data.</text>
</comment>
<evidence type="ECO:0000256" key="1">
    <source>
        <dbReference type="SAM" id="MobiDB-lite"/>
    </source>
</evidence>
<feature type="compositionally biased region" description="Basic residues" evidence="1">
    <location>
        <begin position="15"/>
        <end position="36"/>
    </location>
</feature>
<dbReference type="EMBL" id="NBAG03000535">
    <property type="protein sequence ID" value="PNI16686.1"/>
    <property type="molecule type" value="Genomic_DNA"/>
</dbReference>
<gene>
    <name evidence="2" type="ORF">CK820_G0051267</name>
</gene>
<name>A0A2J8J1P5_PANTR</name>
<evidence type="ECO:0000313" key="2">
    <source>
        <dbReference type="EMBL" id="PNI16686.1"/>
    </source>
</evidence>
<feature type="region of interest" description="Disordered" evidence="1">
    <location>
        <begin position="1"/>
        <end position="60"/>
    </location>
</feature>
<proteinExistence type="predicted"/>
<protein>
    <submittedName>
        <fullName evidence="2">BTBD2 isoform 5</fullName>
    </submittedName>
</protein>
<feature type="compositionally biased region" description="Pro residues" evidence="1">
    <location>
        <begin position="85"/>
        <end position="96"/>
    </location>
</feature>
<evidence type="ECO:0000313" key="3">
    <source>
        <dbReference type="Proteomes" id="UP000236370"/>
    </source>
</evidence>
<accession>A0A2J8J1P5</accession>
<feature type="region of interest" description="Disordered" evidence="1">
    <location>
        <begin position="72"/>
        <end position="110"/>
    </location>
</feature>
<feature type="non-terminal residue" evidence="2">
    <location>
        <position position="1"/>
    </location>
</feature>
<organism evidence="2 3">
    <name type="scientific">Pan troglodytes</name>
    <name type="common">Chimpanzee</name>
    <dbReference type="NCBI Taxonomy" id="9598"/>
    <lineage>
        <taxon>Eukaryota</taxon>
        <taxon>Metazoa</taxon>
        <taxon>Chordata</taxon>
        <taxon>Craniata</taxon>
        <taxon>Vertebrata</taxon>
        <taxon>Euteleostomi</taxon>
        <taxon>Mammalia</taxon>
        <taxon>Eutheria</taxon>
        <taxon>Euarchontoglires</taxon>
        <taxon>Primates</taxon>
        <taxon>Haplorrhini</taxon>
        <taxon>Catarrhini</taxon>
        <taxon>Hominidae</taxon>
        <taxon>Pan</taxon>
    </lineage>
</organism>